<evidence type="ECO:0000313" key="1">
    <source>
        <dbReference type="EMBL" id="MCP8900149.1"/>
    </source>
</evidence>
<reference evidence="1" key="1">
    <citation type="submission" date="2022-05" db="EMBL/GenBank/DDBJ databases">
        <authorList>
            <person name="Sun H.-N."/>
        </authorList>
    </citation>
    <scope>NUCLEOTIDE SEQUENCE</scope>
    <source>
        <strain evidence="1">HB14</strain>
    </source>
</reference>
<dbReference type="Pfam" id="PF09912">
    <property type="entry name" value="DUF2141"/>
    <property type="match status" value="1"/>
</dbReference>
<gene>
    <name evidence="1" type="ORF">M6D89_12640</name>
</gene>
<dbReference type="InterPro" id="IPR018673">
    <property type="entry name" value="DUF2141"/>
</dbReference>
<sequence length="139" mass="15670">MILLLLVDTLQAESPRFTLQINGNQSAGATLYLAIYPADSDDWQAEAHQNLKRVLPDTEQVQWPLDLPAGRYAIKAFVDLNHNGQLDRKNRRTPLEPFAFSLGDGRDKPGISFNKAVFTLDGEHTTARLPLQYPKQRAR</sequence>
<name>A0A9X2KUB6_9GAMM</name>
<proteinExistence type="predicted"/>
<dbReference type="RefSeq" id="WP_253968445.1">
    <property type="nucleotide sequence ID" value="NZ_JAMFTH010000004.1"/>
</dbReference>
<dbReference type="Proteomes" id="UP001139319">
    <property type="component" value="Unassembled WGS sequence"/>
</dbReference>
<organism evidence="1 2">
    <name type="scientific">Gilvimarinus xylanilyticus</name>
    <dbReference type="NCBI Taxonomy" id="2944139"/>
    <lineage>
        <taxon>Bacteria</taxon>
        <taxon>Pseudomonadati</taxon>
        <taxon>Pseudomonadota</taxon>
        <taxon>Gammaproteobacteria</taxon>
        <taxon>Cellvibrionales</taxon>
        <taxon>Cellvibrionaceae</taxon>
        <taxon>Gilvimarinus</taxon>
    </lineage>
</organism>
<evidence type="ECO:0000313" key="2">
    <source>
        <dbReference type="Proteomes" id="UP001139319"/>
    </source>
</evidence>
<dbReference type="EMBL" id="JAMFTH010000004">
    <property type="protein sequence ID" value="MCP8900149.1"/>
    <property type="molecule type" value="Genomic_DNA"/>
</dbReference>
<keyword evidence="2" id="KW-1185">Reference proteome</keyword>
<comment type="caution">
    <text evidence="1">The sequence shown here is derived from an EMBL/GenBank/DDBJ whole genome shotgun (WGS) entry which is preliminary data.</text>
</comment>
<accession>A0A9X2KUB6</accession>
<reference evidence="1" key="2">
    <citation type="submission" date="2023-01" db="EMBL/GenBank/DDBJ databases">
        <title>Gilvimarinus xylanilyticus HB14 isolated from Caulerpa lentillifera aquaculture base in Hainan, China.</title>
        <authorList>
            <person name="Zhang Y.-J."/>
        </authorList>
    </citation>
    <scope>NUCLEOTIDE SEQUENCE</scope>
    <source>
        <strain evidence="1">HB14</strain>
    </source>
</reference>
<dbReference type="AlphaFoldDB" id="A0A9X2KUB6"/>
<protein>
    <submittedName>
        <fullName evidence="1">DUF2141 domain-containing protein</fullName>
    </submittedName>
</protein>